<evidence type="ECO:0000256" key="2">
    <source>
        <dbReference type="ARBA" id="ARBA00023002"/>
    </source>
</evidence>
<name>M7SJC9_EUTLA</name>
<dbReference type="eggNOG" id="KOG1205">
    <property type="taxonomic scope" value="Eukaryota"/>
</dbReference>
<reference evidence="4" key="1">
    <citation type="journal article" date="2013" name="Genome Announc.">
        <title>Draft genome sequence of the grapevine dieback fungus Eutypa lata UCR-EL1.</title>
        <authorList>
            <person name="Blanco-Ulate B."/>
            <person name="Rolshausen P.E."/>
            <person name="Cantu D."/>
        </authorList>
    </citation>
    <scope>NUCLEOTIDE SEQUENCE [LARGE SCALE GENOMIC DNA]</scope>
    <source>
        <strain evidence="4">UCR-EL1</strain>
    </source>
</reference>
<dbReference type="PANTHER" id="PTHR42901">
    <property type="entry name" value="ALCOHOL DEHYDROGENASE"/>
    <property type="match status" value="1"/>
</dbReference>
<gene>
    <name evidence="3" type="ORF">UCREL1_6543</name>
</gene>
<dbReference type="OMA" id="VHANWDV"/>
<accession>M7SJC9</accession>
<dbReference type="Gene3D" id="3.40.50.720">
    <property type="entry name" value="NAD(P)-binding Rossmann-like Domain"/>
    <property type="match status" value="1"/>
</dbReference>
<dbReference type="GO" id="GO:0016491">
    <property type="term" value="F:oxidoreductase activity"/>
    <property type="evidence" value="ECO:0007669"/>
    <property type="project" value="UniProtKB-KW"/>
</dbReference>
<dbReference type="OrthoDB" id="1933717at2759"/>
<protein>
    <submittedName>
        <fullName evidence="3">Putative short chain dehydrogenase reductase protein</fullName>
    </submittedName>
</protein>
<dbReference type="InterPro" id="IPR002347">
    <property type="entry name" value="SDR_fam"/>
</dbReference>
<dbReference type="Pfam" id="PF00106">
    <property type="entry name" value="adh_short"/>
    <property type="match status" value="1"/>
</dbReference>
<dbReference type="InterPro" id="IPR036291">
    <property type="entry name" value="NAD(P)-bd_dom_sf"/>
</dbReference>
<dbReference type="HOGENOM" id="CLU_010194_8_2_1"/>
<dbReference type="KEGG" id="ela:UCREL1_6543"/>
<comment type="similarity">
    <text evidence="1">Belongs to the short-chain dehydrogenases/reductases (SDR) family.</text>
</comment>
<dbReference type="PANTHER" id="PTHR42901:SF1">
    <property type="entry name" value="ALCOHOL DEHYDROGENASE"/>
    <property type="match status" value="1"/>
</dbReference>
<dbReference type="AlphaFoldDB" id="M7SJC9"/>
<evidence type="ECO:0000313" key="4">
    <source>
        <dbReference type="Proteomes" id="UP000012174"/>
    </source>
</evidence>
<keyword evidence="2" id="KW-0560">Oxidoreductase</keyword>
<dbReference type="Proteomes" id="UP000012174">
    <property type="component" value="Unassembled WGS sequence"/>
</dbReference>
<evidence type="ECO:0000313" key="3">
    <source>
        <dbReference type="EMBL" id="EMR66449.1"/>
    </source>
</evidence>
<keyword evidence="4" id="KW-1185">Reference proteome</keyword>
<dbReference type="SUPFAM" id="SSF51735">
    <property type="entry name" value="NAD(P)-binding Rossmann-fold domains"/>
    <property type="match status" value="1"/>
</dbReference>
<sequence>MSANAMFFSPTPQGTYHHTSYSSIDPTQQLQLSTRGKAALVTGAGTPGIGAAIAASLARSGISWLGLLGRRETTLLKTRDAVVSEANNNNKQTQVWVREVDVVDAEAVERAVEEFKAFVGEKGGKGQGQGQGIDILVANAGYMPDLVGVVDADPVDWWRGFEVNVKGNFNLLRSFARHAAPKNPDNDSSGAVVIHVGSNSTHLPHMPGYSSYRGSKLGATKVFEIFGHEQKDDSGSGIRVMQIHPGLIGGTGMSAKFEASASGLEWDDVSLPADFVVWAASDEARFLDGKFVWANWDVEELKAMKDKIESDENIFTFNLVGWR</sequence>
<dbReference type="CDD" id="cd05233">
    <property type="entry name" value="SDR_c"/>
    <property type="match status" value="1"/>
</dbReference>
<proteinExistence type="inferred from homology"/>
<dbReference type="EMBL" id="KB706647">
    <property type="protein sequence ID" value="EMR66449.1"/>
    <property type="molecule type" value="Genomic_DNA"/>
</dbReference>
<organism evidence="3 4">
    <name type="scientific">Eutypa lata (strain UCR-EL1)</name>
    <name type="common">Grapevine dieback disease fungus</name>
    <name type="synonym">Eutypa armeniacae</name>
    <dbReference type="NCBI Taxonomy" id="1287681"/>
    <lineage>
        <taxon>Eukaryota</taxon>
        <taxon>Fungi</taxon>
        <taxon>Dikarya</taxon>
        <taxon>Ascomycota</taxon>
        <taxon>Pezizomycotina</taxon>
        <taxon>Sordariomycetes</taxon>
        <taxon>Xylariomycetidae</taxon>
        <taxon>Xylariales</taxon>
        <taxon>Diatrypaceae</taxon>
        <taxon>Eutypa</taxon>
    </lineage>
</organism>
<evidence type="ECO:0000256" key="1">
    <source>
        <dbReference type="ARBA" id="ARBA00006484"/>
    </source>
</evidence>